<feature type="domain" description="Rieske" evidence="6">
    <location>
        <begin position="44"/>
        <end position="136"/>
    </location>
</feature>
<dbReference type="Gene3D" id="2.102.10.10">
    <property type="entry name" value="Rieske [2Fe-2S] iron-sulphur domain"/>
    <property type="match status" value="1"/>
</dbReference>
<dbReference type="GO" id="GO:0046872">
    <property type="term" value="F:metal ion binding"/>
    <property type="evidence" value="ECO:0007669"/>
    <property type="project" value="UniProtKB-KW"/>
</dbReference>
<dbReference type="SUPFAM" id="SSF50022">
    <property type="entry name" value="ISP domain"/>
    <property type="match status" value="1"/>
</dbReference>
<feature type="region of interest" description="Disordered" evidence="5">
    <location>
        <begin position="140"/>
        <end position="163"/>
    </location>
</feature>
<reference evidence="7 8" key="1">
    <citation type="submission" date="2019-12" db="EMBL/GenBank/DDBJ databases">
        <title>Isolation and characterization of three novel carbon monoxide-oxidizing members of Halobacteria from salione crusts and soils.</title>
        <authorList>
            <person name="Myers M.R."/>
            <person name="King G.M."/>
        </authorList>
    </citation>
    <scope>NUCLEOTIDE SEQUENCE [LARGE SCALE GENOMIC DNA]</scope>
    <source>
        <strain evidence="7 8">WSH3</strain>
    </source>
</reference>
<protein>
    <submittedName>
        <fullName evidence="7">Rieske 2Fe-2S domain-containing protein</fullName>
    </submittedName>
</protein>
<evidence type="ECO:0000313" key="7">
    <source>
        <dbReference type="EMBL" id="MXR53015.1"/>
    </source>
</evidence>
<dbReference type="PANTHER" id="PTHR40261:SF1">
    <property type="entry name" value="RIESKE DOMAIN-CONTAINING PROTEIN"/>
    <property type="match status" value="1"/>
</dbReference>
<proteinExistence type="predicted"/>
<name>A0A6B0T4G8_9EURY</name>
<dbReference type="OrthoDB" id="250454at2157"/>
<dbReference type="PROSITE" id="PS51296">
    <property type="entry name" value="RIESKE"/>
    <property type="match status" value="1"/>
</dbReference>
<comment type="caution">
    <text evidence="7">The sequence shown here is derived from an EMBL/GenBank/DDBJ whole genome shotgun (WGS) entry which is preliminary data.</text>
</comment>
<keyword evidence="2" id="KW-0479">Metal-binding</keyword>
<sequence length="163" mass="17406">MIAEAQIVISPFGTPLTFFTLTRVCEGVATRLTSVDTVHAEGSWLFTATDDRGETVEVTLVPCGDGVEAWVNRCTHEDQRLDRGEGIGAVLRDGGIVCPKHGSVFDACDGGCENGPAAGSTLLSVQVSVNRGDVFLTDDDYEFDHQGGRDDDEGPSSTSHLRF</sequence>
<evidence type="ECO:0000256" key="1">
    <source>
        <dbReference type="ARBA" id="ARBA00022714"/>
    </source>
</evidence>
<keyword evidence="4" id="KW-0411">Iron-sulfur</keyword>
<dbReference type="Pfam" id="PF00355">
    <property type="entry name" value="Rieske"/>
    <property type="match status" value="1"/>
</dbReference>
<keyword evidence="8" id="KW-1185">Reference proteome</keyword>
<dbReference type="EMBL" id="WUUT01000007">
    <property type="protein sequence ID" value="MXR53015.1"/>
    <property type="molecule type" value="Genomic_DNA"/>
</dbReference>
<evidence type="ECO:0000259" key="6">
    <source>
        <dbReference type="PROSITE" id="PS51296"/>
    </source>
</evidence>
<evidence type="ECO:0000313" key="8">
    <source>
        <dbReference type="Proteomes" id="UP000466535"/>
    </source>
</evidence>
<evidence type="ECO:0000256" key="5">
    <source>
        <dbReference type="SAM" id="MobiDB-lite"/>
    </source>
</evidence>
<dbReference type="CDD" id="cd03467">
    <property type="entry name" value="Rieske"/>
    <property type="match status" value="1"/>
</dbReference>
<organism evidence="7 8">
    <name type="scientific">Halovenus carboxidivorans</name>
    <dbReference type="NCBI Taxonomy" id="2692199"/>
    <lineage>
        <taxon>Archaea</taxon>
        <taxon>Methanobacteriati</taxon>
        <taxon>Methanobacteriota</taxon>
        <taxon>Stenosarchaea group</taxon>
        <taxon>Halobacteria</taxon>
        <taxon>Halobacteriales</taxon>
        <taxon>Haloarculaceae</taxon>
        <taxon>Halovenus</taxon>
    </lineage>
</organism>
<dbReference type="InterPro" id="IPR036922">
    <property type="entry name" value="Rieske_2Fe-2S_sf"/>
</dbReference>
<dbReference type="InterPro" id="IPR017941">
    <property type="entry name" value="Rieske_2Fe-2S"/>
</dbReference>
<dbReference type="GO" id="GO:0051537">
    <property type="term" value="F:2 iron, 2 sulfur cluster binding"/>
    <property type="evidence" value="ECO:0007669"/>
    <property type="project" value="UniProtKB-KW"/>
</dbReference>
<keyword evidence="3" id="KW-0408">Iron</keyword>
<accession>A0A6B0T4G8</accession>
<evidence type="ECO:0000256" key="3">
    <source>
        <dbReference type="ARBA" id="ARBA00023004"/>
    </source>
</evidence>
<gene>
    <name evidence="7" type="ORF">GRX03_15555</name>
</gene>
<dbReference type="AlphaFoldDB" id="A0A6B0T4G8"/>
<evidence type="ECO:0000256" key="2">
    <source>
        <dbReference type="ARBA" id="ARBA00022723"/>
    </source>
</evidence>
<evidence type="ECO:0000256" key="4">
    <source>
        <dbReference type="ARBA" id="ARBA00023014"/>
    </source>
</evidence>
<dbReference type="PANTHER" id="PTHR40261">
    <property type="match status" value="1"/>
</dbReference>
<keyword evidence="1" id="KW-0001">2Fe-2S</keyword>
<dbReference type="Proteomes" id="UP000466535">
    <property type="component" value="Unassembled WGS sequence"/>
</dbReference>